<dbReference type="EC" id="4.1.2.25" evidence="4"/>
<dbReference type="OrthoDB" id="5425486at2759"/>
<accession>A0A9P7YVU2</accession>
<dbReference type="SUPFAM" id="SSF55620">
    <property type="entry name" value="Tetrahydrobiopterin biosynthesis enzymes-like"/>
    <property type="match status" value="1"/>
</dbReference>
<evidence type="ECO:0000256" key="4">
    <source>
        <dbReference type="ARBA" id="ARBA00013043"/>
    </source>
</evidence>
<comment type="caution">
    <text evidence="9">The sequence shown here is derived from an EMBL/GenBank/DDBJ whole genome shotgun (WGS) entry which is preliminary data.</text>
</comment>
<dbReference type="PANTHER" id="PTHR42844">
    <property type="entry name" value="DIHYDRONEOPTERIN ALDOLASE 1-RELATED"/>
    <property type="match status" value="1"/>
</dbReference>
<dbReference type="EMBL" id="MU254355">
    <property type="protein sequence ID" value="KAG9240744.1"/>
    <property type="molecule type" value="Genomic_DNA"/>
</dbReference>
<dbReference type="Pfam" id="PF02152">
    <property type="entry name" value="FolB"/>
    <property type="match status" value="1"/>
</dbReference>
<evidence type="ECO:0000256" key="3">
    <source>
        <dbReference type="ARBA" id="ARBA00005708"/>
    </source>
</evidence>
<evidence type="ECO:0000313" key="9">
    <source>
        <dbReference type="EMBL" id="KAG9240744.1"/>
    </source>
</evidence>
<keyword evidence="6" id="KW-0456">Lyase</keyword>
<dbReference type="SMART" id="SM00905">
    <property type="entry name" value="FolB"/>
    <property type="match status" value="1"/>
</dbReference>
<dbReference type="PANTHER" id="PTHR42844:SF1">
    <property type="entry name" value="DIHYDRONEOPTERIN ALDOLASE 1-RELATED"/>
    <property type="match status" value="1"/>
</dbReference>
<dbReference type="GO" id="GO:0004150">
    <property type="term" value="F:dihydroneopterin aldolase activity"/>
    <property type="evidence" value="ECO:0007669"/>
    <property type="project" value="UniProtKB-EC"/>
</dbReference>
<keyword evidence="10" id="KW-1185">Reference proteome</keyword>
<dbReference type="InterPro" id="IPR043133">
    <property type="entry name" value="GTP-CH-I_C/QueF"/>
</dbReference>
<evidence type="ECO:0000256" key="2">
    <source>
        <dbReference type="ARBA" id="ARBA00005013"/>
    </source>
</evidence>
<evidence type="ECO:0000256" key="1">
    <source>
        <dbReference type="ARBA" id="ARBA00001353"/>
    </source>
</evidence>
<dbReference type="Gene3D" id="3.30.1130.10">
    <property type="match status" value="2"/>
</dbReference>
<dbReference type="GO" id="GO:0005737">
    <property type="term" value="C:cytoplasm"/>
    <property type="evidence" value="ECO:0007669"/>
    <property type="project" value="TreeGrafter"/>
</dbReference>
<keyword evidence="5" id="KW-0289">Folate biosynthesis</keyword>
<dbReference type="AlphaFoldDB" id="A0A9P7YVU2"/>
<comment type="catalytic activity">
    <reaction evidence="1">
        <text>7,8-dihydroneopterin = 6-hydroxymethyl-7,8-dihydropterin + glycolaldehyde</text>
        <dbReference type="Rhea" id="RHEA:10540"/>
        <dbReference type="ChEBI" id="CHEBI:17001"/>
        <dbReference type="ChEBI" id="CHEBI:17071"/>
        <dbReference type="ChEBI" id="CHEBI:44841"/>
        <dbReference type="EC" id="4.1.2.25"/>
    </reaction>
</comment>
<name>A0A9P7YVU2_9HELO</name>
<evidence type="ECO:0000256" key="6">
    <source>
        <dbReference type="ARBA" id="ARBA00023239"/>
    </source>
</evidence>
<protein>
    <recommendedName>
        <fullName evidence="4">dihydroneopterin aldolase</fullName>
        <ecNumber evidence="4">4.1.2.25</ecNumber>
    </recommendedName>
    <alternativeName>
        <fullName evidence="7">7,8-dihydroneopterin aldolase</fullName>
    </alternativeName>
</protein>
<evidence type="ECO:0000313" key="10">
    <source>
        <dbReference type="Proteomes" id="UP000887226"/>
    </source>
</evidence>
<proteinExistence type="inferred from homology"/>
<dbReference type="Proteomes" id="UP000887226">
    <property type="component" value="Unassembled WGS sequence"/>
</dbReference>
<evidence type="ECO:0000259" key="8">
    <source>
        <dbReference type="SMART" id="SM00905"/>
    </source>
</evidence>
<evidence type="ECO:0000256" key="7">
    <source>
        <dbReference type="ARBA" id="ARBA00032903"/>
    </source>
</evidence>
<dbReference type="InterPro" id="IPR006156">
    <property type="entry name" value="Dihydroneopterin_aldolase"/>
</dbReference>
<comment type="pathway">
    <text evidence="2">Cofactor biosynthesis; tetrahydrofolate biosynthesis; 2-amino-4-hydroxy-6-hydroxymethyl-7,8-dihydropteridine diphosphate from 7,8-dihydroneopterin triphosphate: step 3/4.</text>
</comment>
<dbReference type="InterPro" id="IPR006157">
    <property type="entry name" value="FolB_dom"/>
</dbReference>
<sequence length="304" mass="33124">MSSVTPHKFAIAAGEPHSTIRVRNLQCSVKVGTDAWGRSGKLQPVLISVAVDLRHGFGSSGVEDKVDASTIHYGVLSKGVLEVVEKFGSSAANTKEITEQTTLVGLWNTIFSALTGIVLDRQQKVQSFAADALVDPQVVRSVEIKIMLPKASLIGNGVSLCGAVLLGEGEEVVLEQTRGLQLHGLRIPTLIGVNANERLAKQIVIASIKLDLWRKTEDEYTKLEELVVKTIGESSFETLETLAHQTARMLWDFFGFVATTPHTPSITIGLEKPTAVTFADAPMIEYTLNEENNLPLPNERARKW</sequence>
<organism evidence="9 10">
    <name type="scientific">Calycina marina</name>
    <dbReference type="NCBI Taxonomy" id="1763456"/>
    <lineage>
        <taxon>Eukaryota</taxon>
        <taxon>Fungi</taxon>
        <taxon>Dikarya</taxon>
        <taxon>Ascomycota</taxon>
        <taxon>Pezizomycotina</taxon>
        <taxon>Leotiomycetes</taxon>
        <taxon>Helotiales</taxon>
        <taxon>Pezizellaceae</taxon>
        <taxon>Calycina</taxon>
    </lineage>
</organism>
<feature type="domain" description="Dihydroneopterin aldolase/epimerase" evidence="8">
    <location>
        <begin position="180"/>
        <end position="288"/>
    </location>
</feature>
<gene>
    <name evidence="9" type="ORF">BJ878DRAFT_271941</name>
</gene>
<reference evidence="9" key="1">
    <citation type="journal article" date="2021" name="IMA Fungus">
        <title>Genomic characterization of three marine fungi, including Emericellopsis atlantica sp. nov. with signatures of a generalist lifestyle and marine biomass degradation.</title>
        <authorList>
            <person name="Hagestad O.C."/>
            <person name="Hou L."/>
            <person name="Andersen J.H."/>
            <person name="Hansen E.H."/>
            <person name="Altermark B."/>
            <person name="Li C."/>
            <person name="Kuhnert E."/>
            <person name="Cox R.J."/>
            <person name="Crous P.W."/>
            <person name="Spatafora J.W."/>
            <person name="Lail K."/>
            <person name="Amirebrahimi M."/>
            <person name="Lipzen A."/>
            <person name="Pangilinan J."/>
            <person name="Andreopoulos W."/>
            <person name="Hayes R.D."/>
            <person name="Ng V."/>
            <person name="Grigoriev I.V."/>
            <person name="Jackson S.A."/>
            <person name="Sutton T.D.S."/>
            <person name="Dobson A.D.W."/>
            <person name="Rama T."/>
        </authorList>
    </citation>
    <scope>NUCLEOTIDE SEQUENCE</scope>
    <source>
        <strain evidence="9">TRa3180A</strain>
    </source>
</reference>
<evidence type="ECO:0000256" key="5">
    <source>
        <dbReference type="ARBA" id="ARBA00022909"/>
    </source>
</evidence>
<comment type="similarity">
    <text evidence="3">Belongs to the DHNA family.</text>
</comment>
<dbReference type="GO" id="GO:0046656">
    <property type="term" value="P:folic acid biosynthetic process"/>
    <property type="evidence" value="ECO:0007669"/>
    <property type="project" value="UniProtKB-KW"/>
</dbReference>